<evidence type="ECO:0000313" key="2">
    <source>
        <dbReference type="Proteomes" id="UP000265520"/>
    </source>
</evidence>
<dbReference type="PANTHER" id="PTHR31110">
    <property type="entry name" value="PESTICIDAL CRYSTAL CRY8BA PROTEIN"/>
    <property type="match status" value="1"/>
</dbReference>
<proteinExistence type="predicted"/>
<evidence type="ECO:0000313" key="1">
    <source>
        <dbReference type="EMBL" id="MCI25624.1"/>
    </source>
</evidence>
<dbReference type="AlphaFoldDB" id="A0A392QP33"/>
<dbReference type="EMBL" id="LXQA010148281">
    <property type="protein sequence ID" value="MCI25624.1"/>
    <property type="molecule type" value="Genomic_DNA"/>
</dbReference>
<protein>
    <submittedName>
        <fullName evidence="1">Plant/MNA5-17 protein</fullName>
    </submittedName>
</protein>
<dbReference type="Proteomes" id="UP000265520">
    <property type="component" value="Unassembled WGS sequence"/>
</dbReference>
<reference evidence="1 2" key="1">
    <citation type="journal article" date="2018" name="Front. Plant Sci.">
        <title>Red Clover (Trifolium pratense) and Zigzag Clover (T. medium) - A Picture of Genomic Similarities and Differences.</title>
        <authorList>
            <person name="Dluhosova J."/>
            <person name="Istvanek J."/>
            <person name="Nedelnik J."/>
            <person name="Repkova J."/>
        </authorList>
    </citation>
    <scope>NUCLEOTIDE SEQUENCE [LARGE SCALE GENOMIC DNA]</scope>
    <source>
        <strain evidence="2">cv. 10/8</strain>
        <tissue evidence="1">Leaf</tissue>
    </source>
</reference>
<feature type="non-terminal residue" evidence="1">
    <location>
        <position position="50"/>
    </location>
</feature>
<dbReference type="PANTHER" id="PTHR31110:SF2">
    <property type="entry name" value="PESTICIDAL CRYSTAL CRY8BA PROTEIN"/>
    <property type="match status" value="1"/>
</dbReference>
<name>A0A392QP33_9FABA</name>
<accession>A0A392QP33</accession>
<organism evidence="1 2">
    <name type="scientific">Trifolium medium</name>
    <dbReference type="NCBI Taxonomy" id="97028"/>
    <lineage>
        <taxon>Eukaryota</taxon>
        <taxon>Viridiplantae</taxon>
        <taxon>Streptophyta</taxon>
        <taxon>Embryophyta</taxon>
        <taxon>Tracheophyta</taxon>
        <taxon>Spermatophyta</taxon>
        <taxon>Magnoliopsida</taxon>
        <taxon>eudicotyledons</taxon>
        <taxon>Gunneridae</taxon>
        <taxon>Pentapetalae</taxon>
        <taxon>rosids</taxon>
        <taxon>fabids</taxon>
        <taxon>Fabales</taxon>
        <taxon>Fabaceae</taxon>
        <taxon>Papilionoideae</taxon>
        <taxon>50 kb inversion clade</taxon>
        <taxon>NPAAA clade</taxon>
        <taxon>Hologalegina</taxon>
        <taxon>IRL clade</taxon>
        <taxon>Trifolieae</taxon>
        <taxon>Trifolium</taxon>
    </lineage>
</organism>
<comment type="caution">
    <text evidence="1">The sequence shown here is derived from an EMBL/GenBank/DDBJ whole genome shotgun (WGS) entry which is preliminary data.</text>
</comment>
<sequence>MTPKKFGLKYVQKLAKRSTCAYVVPDEVGILLNSLKRMLDILRPWIESQF</sequence>
<keyword evidence="2" id="KW-1185">Reference proteome</keyword>